<dbReference type="Pfam" id="PF18480">
    <property type="entry name" value="DUF5615"/>
    <property type="match status" value="1"/>
</dbReference>
<dbReference type="KEGG" id="rmar:GBA65_05955"/>
<keyword evidence="3" id="KW-1185">Reference proteome</keyword>
<dbReference type="Proteomes" id="UP000502706">
    <property type="component" value="Chromosome"/>
</dbReference>
<organism evidence="2 3">
    <name type="scientific">Rubrobacter marinus</name>
    <dbReference type="NCBI Taxonomy" id="2653852"/>
    <lineage>
        <taxon>Bacteria</taxon>
        <taxon>Bacillati</taxon>
        <taxon>Actinomycetota</taxon>
        <taxon>Rubrobacteria</taxon>
        <taxon>Rubrobacterales</taxon>
        <taxon>Rubrobacteraceae</taxon>
        <taxon>Rubrobacter</taxon>
    </lineage>
</organism>
<dbReference type="EMBL" id="CP045121">
    <property type="protein sequence ID" value="QIN78127.1"/>
    <property type="molecule type" value="Genomic_DNA"/>
</dbReference>
<evidence type="ECO:0000259" key="1">
    <source>
        <dbReference type="Pfam" id="PF18480"/>
    </source>
</evidence>
<dbReference type="AlphaFoldDB" id="A0A6G8PVB5"/>
<accession>A0A6G8PVB5</accession>
<feature type="domain" description="DUF5615" evidence="1">
    <location>
        <begin position="1"/>
        <end position="109"/>
    </location>
</feature>
<evidence type="ECO:0000313" key="2">
    <source>
        <dbReference type="EMBL" id="QIN78127.1"/>
    </source>
</evidence>
<reference evidence="2 3" key="1">
    <citation type="submission" date="2019-10" db="EMBL/GenBank/DDBJ databases">
        <title>Rubrobacter sp nov SCSIO 52915 isolated from a deep-sea sediment in the South China Sea.</title>
        <authorList>
            <person name="Chen R.W."/>
        </authorList>
    </citation>
    <scope>NUCLEOTIDE SEQUENCE [LARGE SCALE GENOMIC DNA]</scope>
    <source>
        <strain evidence="2 3">SCSIO 52915</strain>
    </source>
</reference>
<sequence length="121" mass="13242">MKLLLDMNLSPVWVKALEEQGYEAIHWSQVGDPGAPDAELLEWALGEGYIVFTHDLDFTRLLALTDAEGPSVVQLRSQSVLPDDVGPLLFAALRQHGELLEQGALVVIDAATSRARILPIK</sequence>
<dbReference type="RefSeq" id="WP_166395802.1">
    <property type="nucleotide sequence ID" value="NZ_CP045121.1"/>
</dbReference>
<evidence type="ECO:0000313" key="3">
    <source>
        <dbReference type="Proteomes" id="UP000502706"/>
    </source>
</evidence>
<protein>
    <recommendedName>
        <fullName evidence="1">DUF5615 domain-containing protein</fullName>
    </recommendedName>
</protein>
<proteinExistence type="predicted"/>
<gene>
    <name evidence="2" type="ORF">GBA65_05955</name>
</gene>
<name>A0A6G8PVB5_9ACTN</name>
<dbReference type="InterPro" id="IPR041049">
    <property type="entry name" value="DUF5615"/>
</dbReference>